<proteinExistence type="predicted"/>
<comment type="caution">
    <text evidence="1">The sequence shown here is derived from an EMBL/GenBank/DDBJ whole genome shotgun (WGS) entry which is preliminary data.</text>
</comment>
<dbReference type="Proteomes" id="UP000823775">
    <property type="component" value="Unassembled WGS sequence"/>
</dbReference>
<evidence type="ECO:0000313" key="2">
    <source>
        <dbReference type="Proteomes" id="UP000823775"/>
    </source>
</evidence>
<name>A0ABS8YCJ2_DATST</name>
<gene>
    <name evidence="1" type="ORF">HAX54_001592</name>
</gene>
<feature type="non-terminal residue" evidence="1">
    <location>
        <position position="1"/>
    </location>
</feature>
<reference evidence="1 2" key="1">
    <citation type="journal article" date="2021" name="BMC Genomics">
        <title>Datura genome reveals duplications of psychoactive alkaloid biosynthetic genes and high mutation rate following tissue culture.</title>
        <authorList>
            <person name="Rajewski A."/>
            <person name="Carter-House D."/>
            <person name="Stajich J."/>
            <person name="Litt A."/>
        </authorList>
    </citation>
    <scope>NUCLEOTIDE SEQUENCE [LARGE SCALE GENOMIC DNA]</scope>
    <source>
        <strain evidence="1">AR-01</strain>
    </source>
</reference>
<accession>A0ABS8YCJ2</accession>
<organism evidence="1 2">
    <name type="scientific">Datura stramonium</name>
    <name type="common">Jimsonweed</name>
    <name type="synonym">Common thornapple</name>
    <dbReference type="NCBI Taxonomy" id="4076"/>
    <lineage>
        <taxon>Eukaryota</taxon>
        <taxon>Viridiplantae</taxon>
        <taxon>Streptophyta</taxon>
        <taxon>Embryophyta</taxon>
        <taxon>Tracheophyta</taxon>
        <taxon>Spermatophyta</taxon>
        <taxon>Magnoliopsida</taxon>
        <taxon>eudicotyledons</taxon>
        <taxon>Gunneridae</taxon>
        <taxon>Pentapetalae</taxon>
        <taxon>asterids</taxon>
        <taxon>lamiids</taxon>
        <taxon>Solanales</taxon>
        <taxon>Solanaceae</taxon>
        <taxon>Solanoideae</taxon>
        <taxon>Datureae</taxon>
        <taxon>Datura</taxon>
    </lineage>
</organism>
<sequence length="66" mass="6990">HDITRVEFKPPLVVTSVDVDSHLGQSRARGLTGGQYLSHDITATKILGAECGGDAMRDAQKDVPSA</sequence>
<keyword evidence="2" id="KW-1185">Reference proteome</keyword>
<evidence type="ECO:0000313" key="1">
    <source>
        <dbReference type="EMBL" id="MCE5167424.1"/>
    </source>
</evidence>
<protein>
    <submittedName>
        <fullName evidence="1">Uncharacterized protein</fullName>
    </submittedName>
</protein>
<dbReference type="EMBL" id="JACEIK010106217">
    <property type="protein sequence ID" value="MCE5167424.1"/>
    <property type="molecule type" value="Genomic_DNA"/>
</dbReference>